<dbReference type="EMBL" id="MRZV01000048">
    <property type="protein sequence ID" value="PIK60736.1"/>
    <property type="molecule type" value="Genomic_DNA"/>
</dbReference>
<reference evidence="3 4" key="1">
    <citation type="journal article" date="2017" name="PLoS Biol.">
        <title>The sea cucumber genome provides insights into morphological evolution and visceral regeneration.</title>
        <authorList>
            <person name="Zhang X."/>
            <person name="Sun L."/>
            <person name="Yuan J."/>
            <person name="Sun Y."/>
            <person name="Gao Y."/>
            <person name="Zhang L."/>
            <person name="Li S."/>
            <person name="Dai H."/>
            <person name="Hamel J.F."/>
            <person name="Liu C."/>
            <person name="Yu Y."/>
            <person name="Liu S."/>
            <person name="Lin W."/>
            <person name="Guo K."/>
            <person name="Jin S."/>
            <person name="Xu P."/>
            <person name="Storey K.B."/>
            <person name="Huan P."/>
            <person name="Zhang T."/>
            <person name="Zhou Y."/>
            <person name="Zhang J."/>
            <person name="Lin C."/>
            <person name="Li X."/>
            <person name="Xing L."/>
            <person name="Huo D."/>
            <person name="Sun M."/>
            <person name="Wang L."/>
            <person name="Mercier A."/>
            <person name="Li F."/>
            <person name="Yang H."/>
            <person name="Xiang J."/>
        </authorList>
    </citation>
    <scope>NUCLEOTIDE SEQUENCE [LARGE SCALE GENOMIC DNA]</scope>
    <source>
        <strain evidence="3">Shaxun</strain>
        <tissue evidence="3">Muscle</tissue>
    </source>
</reference>
<evidence type="ECO:0000313" key="4">
    <source>
        <dbReference type="Proteomes" id="UP000230750"/>
    </source>
</evidence>
<organism evidence="3 4">
    <name type="scientific">Stichopus japonicus</name>
    <name type="common">Sea cucumber</name>
    <dbReference type="NCBI Taxonomy" id="307972"/>
    <lineage>
        <taxon>Eukaryota</taxon>
        <taxon>Metazoa</taxon>
        <taxon>Echinodermata</taxon>
        <taxon>Eleutherozoa</taxon>
        <taxon>Echinozoa</taxon>
        <taxon>Holothuroidea</taxon>
        <taxon>Aspidochirotacea</taxon>
        <taxon>Aspidochirotida</taxon>
        <taxon>Stichopodidae</taxon>
        <taxon>Apostichopus</taxon>
    </lineage>
</organism>
<protein>
    <recommendedName>
        <fullName evidence="2">HYR domain-containing protein</fullName>
    </recommendedName>
</protein>
<feature type="domain" description="HYR" evidence="2">
    <location>
        <begin position="566"/>
        <end position="653"/>
    </location>
</feature>
<evidence type="ECO:0000256" key="1">
    <source>
        <dbReference type="ARBA" id="ARBA00022737"/>
    </source>
</evidence>
<sequence length="886" mass="90370">MSMCWHLSLQTPPLANCPADVKVVSVQGNFGSVANFGNAVCSDSEDPAGSIIASCDRQTDSFFQGLGITVVTCTCTDSAGDSNSCVFNVNVLAFVPPNTPPVANCPADVNVVSVQGNFGSVANFGNAVCSDSEDPAGSIIATCDHQTGSFFQGLGITIVTCTCTDSAGDSNSCVFNVNVLAFVPTNIPPVATCPADVTVVSVQGNNGSVANFDNATCSDSESSPGSVIATCDRQTGSFFQGLGITAVTCTCTDSAGDSNSCVFNVNVLAFVPPNTPPVATCPADVTVFSVQGDFGGFVEFNNAVCSDSEDPAGSIIPSCDRQTGSFFQGLGITVVTCTCTDSAGDSNSCVFNVNVLAFVPPNTPPLANCPADVKVVSVQGNFGSVANFGNAVCSDSEDPAGSIIASCDLRLIVSKDSELLQSPVLVQTRQETPIPVFLMSMCWHLSGDFGGFVEFNNAVCSDSENPAGSIIPSCDRQTGSFFQGLGITVVTCTCTDSAGDSNSCVFNVNVLAFVPPNTPPVANCPADVNVVSVQGNFGSVANFGNAVCSDSEDPAGSIIATCDHQTDSAGDSNSCVFNVNVLAFVREGDFGSVANFGNAVCSDSEDSAGSIIPSCDRQTGSFFQGLGITAVTCTCTDSAGDSNSCVFNVNVLAFVPPNTPPLANCPADVKVVSVQGNFGSVANFGNAVCSDSEDPAGSIIPSCDRQTGSFFQGLGITVVTCTCTDSAGDSNSCVFMSMCWHLSTGSFFQGLGITIVTCTCTDSAGDSNSCVFNVNVLAFVPTNIPPVATCPADVTVVSVQGNNGSVANFDNATCSDSESSAGSVIATCDRQTGSFFQGLGITVVTCTCTDSTGASNSCVFNVNFKVRGPSYLPEMETGASPARPMA</sequence>
<proteinExistence type="predicted"/>
<feature type="domain" description="HYR" evidence="2">
    <location>
        <begin position="271"/>
        <end position="357"/>
    </location>
</feature>
<accession>A0A2G8LKF0</accession>
<dbReference type="PROSITE" id="PS50825">
    <property type="entry name" value="HYR"/>
    <property type="match status" value="7"/>
</dbReference>
<dbReference type="PANTHER" id="PTHR24273:SF32">
    <property type="entry name" value="HYALIN"/>
    <property type="match status" value="1"/>
</dbReference>
<feature type="domain" description="HYR" evidence="2">
    <location>
        <begin position="780"/>
        <end position="866"/>
    </location>
</feature>
<keyword evidence="1" id="KW-0677">Repeat</keyword>
<evidence type="ECO:0000259" key="2">
    <source>
        <dbReference type="PROSITE" id="PS50825"/>
    </source>
</evidence>
<dbReference type="AlphaFoldDB" id="A0A2G8LKF0"/>
<dbReference type="PANTHER" id="PTHR24273">
    <property type="entry name" value="FI04643P-RELATED"/>
    <property type="match status" value="1"/>
</dbReference>
<name>A0A2G8LKF0_STIJA</name>
<feature type="domain" description="HYR" evidence="2">
    <location>
        <begin position="95"/>
        <end position="181"/>
    </location>
</feature>
<feature type="domain" description="HYR" evidence="2">
    <location>
        <begin position="183"/>
        <end position="269"/>
    </location>
</feature>
<dbReference type="Pfam" id="PF02494">
    <property type="entry name" value="HYR"/>
    <property type="match status" value="5"/>
</dbReference>
<dbReference type="InterPro" id="IPR003410">
    <property type="entry name" value="HYR_dom"/>
</dbReference>
<feature type="domain" description="HYR" evidence="2">
    <location>
        <begin position="7"/>
        <end position="93"/>
    </location>
</feature>
<comment type="caution">
    <text evidence="3">The sequence shown here is derived from an EMBL/GenBank/DDBJ whole genome shotgun (WGS) entry which is preliminary data.</text>
</comment>
<feature type="domain" description="HYR" evidence="2">
    <location>
        <begin position="655"/>
        <end position="741"/>
    </location>
</feature>
<evidence type="ECO:0000313" key="3">
    <source>
        <dbReference type="EMBL" id="PIK60736.1"/>
    </source>
</evidence>
<dbReference type="Proteomes" id="UP000230750">
    <property type="component" value="Unassembled WGS sequence"/>
</dbReference>
<gene>
    <name evidence="3" type="ORF">BSL78_02300</name>
</gene>
<keyword evidence="4" id="KW-1185">Reference proteome</keyword>
<dbReference type="OrthoDB" id="337038at2759"/>